<dbReference type="PANTHER" id="PTHR10412">
    <property type="entry name" value="MANNOSYL-OLIGOSACCHARIDE GLUCOSIDASE"/>
    <property type="match status" value="1"/>
</dbReference>
<dbReference type="Gene3D" id="1.50.10.10">
    <property type="match status" value="2"/>
</dbReference>
<dbReference type="SUPFAM" id="SSF48208">
    <property type="entry name" value="Six-hairpin glycosidases"/>
    <property type="match status" value="1"/>
</dbReference>
<dbReference type="PANTHER" id="PTHR10412:SF10">
    <property type="entry name" value="GLYCOSYL HYDROLASE FAMILY 63 C-TERMINAL DOMAIN-CONTAINING PROTEIN"/>
    <property type="match status" value="1"/>
</dbReference>
<keyword evidence="3" id="KW-1185">Reference proteome</keyword>
<dbReference type="AlphaFoldDB" id="A0AAE3R6U6"/>
<dbReference type="GO" id="GO:0004573">
    <property type="term" value="F:Glc3Man9GlcNAc2 oligosaccharide glucosidase activity"/>
    <property type="evidence" value="ECO:0007669"/>
    <property type="project" value="InterPro"/>
</dbReference>
<evidence type="ECO:0000313" key="2">
    <source>
        <dbReference type="EMBL" id="MDJ1501757.1"/>
    </source>
</evidence>
<dbReference type="InterPro" id="IPR004888">
    <property type="entry name" value="Glycoside_hydrolase_63"/>
</dbReference>
<feature type="domain" description="Mannosylglycerate hydrolase MGH1-like glycoside hydrolase" evidence="1">
    <location>
        <begin position="700"/>
        <end position="865"/>
    </location>
</feature>
<name>A0AAE3R6U6_9BACT</name>
<reference evidence="2" key="1">
    <citation type="submission" date="2023-05" db="EMBL/GenBank/DDBJ databases">
        <authorList>
            <person name="Zhang X."/>
        </authorList>
    </citation>
    <scope>NUCLEOTIDE SEQUENCE</scope>
    <source>
        <strain evidence="2">BD1B2-1</strain>
    </source>
</reference>
<sequence length="902" mass="105759">MQSNPEKERIIATPKNSGWKKWGPYLSERQWGTVREDYSADGSAWTYFPYEQAISRAYRWGEDGIAAISDTKQRMCFGWAFWNGKDPYIKERLFGVANPEGNHGEDVKELYYYLDSTPTHSYMKMLYKYPQNAFPYRKILEQNARRGRDEPEYELIDTGVFQKDEYFDIFIEYAKASEEDILIKVTACNRSVKKARLDILPTLWFRNTWYWGYEDQTYVPNVAASGRNYIVAEHEDVGKYYLYFEGEPEELFCENETNRLKIFGQPNLRPYPKDSINDYIISGGEIKYLNPQKTGTKGAIRNTVQVKPLGEVTLRFRLSHRYLETPFINFDEKFTERKMEADAYYADLQKNIKDPDLRKIQRQAYAGMLWNKQFYNFNVDQWLTGDPASAAPPESRLNIRNQSWRHLHNGNIISMPDKWEYPWYAAWDLAFHCVPLAKLDPSFAKRQLVIFLREYYMHPNGQIPAYEWNFSDVNPPVHAWGAWKVYSIDKEMNGGKGDKQFLASVFHKLLMNFTWWVNQKDREGNNLFEGGFLGLDNIGVFDRSHPLPNGAYIEQADGSSWMAMYSLNMLRIAIELATYEESYQEMASKFFEHFLFISKAMRNITEDEIDLWDSEDEFYYDILHLPADNQSILLKVRSLVGLIPMFAVEILTPEMIGQLPDFTRRLEWVLKNRPDLARMVSRWHEPGRGESRMLALMRIHRLKRTLRRMLDETEFLSDYGVRSLSKYHKDHPYVMQMDGITYSVQYLPGESESGMFGGNSNWRGPVWFPVNYLIIESLVKYYEYYGDEMTVEYPTGSGTFLNLKQVAEELMARLLRIFQLNEKGERPFYGGDAKFNHDPYFKNHMMFYEYFHADTGRGLGASHQTGWTGLITDLIDRLETARIAREGKAAESKTEKKEVVGQ</sequence>
<organism evidence="2 3">
    <name type="scientific">Xanthocytophaga agilis</name>
    <dbReference type="NCBI Taxonomy" id="3048010"/>
    <lineage>
        <taxon>Bacteria</taxon>
        <taxon>Pseudomonadati</taxon>
        <taxon>Bacteroidota</taxon>
        <taxon>Cytophagia</taxon>
        <taxon>Cytophagales</taxon>
        <taxon>Rhodocytophagaceae</taxon>
        <taxon>Xanthocytophaga</taxon>
    </lineage>
</organism>
<dbReference type="InterPro" id="IPR008928">
    <property type="entry name" value="6-hairpin_glycosidase_sf"/>
</dbReference>
<comment type="caution">
    <text evidence="2">The sequence shown here is derived from an EMBL/GenBank/DDBJ whole genome shotgun (WGS) entry which is preliminary data.</text>
</comment>
<dbReference type="EMBL" id="JASJOU010000004">
    <property type="protein sequence ID" value="MDJ1501757.1"/>
    <property type="molecule type" value="Genomic_DNA"/>
</dbReference>
<dbReference type="InterPro" id="IPR012341">
    <property type="entry name" value="6hp_glycosidase-like_sf"/>
</dbReference>
<evidence type="ECO:0000313" key="3">
    <source>
        <dbReference type="Proteomes" id="UP001232063"/>
    </source>
</evidence>
<protein>
    <submittedName>
        <fullName evidence="2">Glucosidase</fullName>
    </submittedName>
</protein>
<dbReference type="GO" id="GO:0009311">
    <property type="term" value="P:oligosaccharide metabolic process"/>
    <property type="evidence" value="ECO:0007669"/>
    <property type="project" value="InterPro"/>
</dbReference>
<dbReference type="Proteomes" id="UP001232063">
    <property type="component" value="Unassembled WGS sequence"/>
</dbReference>
<gene>
    <name evidence="2" type="ORF">QNI22_13910</name>
</gene>
<dbReference type="Pfam" id="PF22422">
    <property type="entry name" value="MGH1-like_GH"/>
    <property type="match status" value="2"/>
</dbReference>
<accession>A0AAE3R6U6</accession>
<feature type="domain" description="Mannosylglycerate hydrolase MGH1-like glycoside hydrolase" evidence="1">
    <location>
        <begin position="421"/>
        <end position="529"/>
    </location>
</feature>
<proteinExistence type="predicted"/>
<dbReference type="RefSeq" id="WP_314511384.1">
    <property type="nucleotide sequence ID" value="NZ_JASJOU010000004.1"/>
</dbReference>
<evidence type="ECO:0000259" key="1">
    <source>
        <dbReference type="Pfam" id="PF22422"/>
    </source>
</evidence>
<dbReference type="InterPro" id="IPR054491">
    <property type="entry name" value="MGH1-like_GH"/>
</dbReference>